<gene>
    <name evidence="1" type="ORF">AWN90_04025</name>
</gene>
<comment type="caution">
    <text evidence="1">The sequence shown here is derived from an EMBL/GenBank/DDBJ whole genome shotgun (WGS) entry which is preliminary data.</text>
</comment>
<dbReference type="EMBL" id="LWGR01000015">
    <property type="protein sequence ID" value="KZM70452.1"/>
    <property type="molecule type" value="Genomic_DNA"/>
</dbReference>
<evidence type="ECO:0000313" key="1">
    <source>
        <dbReference type="EMBL" id="KZM70452.1"/>
    </source>
</evidence>
<proteinExistence type="predicted"/>
<name>A0A164JJ53_9NOCA</name>
<dbReference type="STRING" id="455432.AWN90_04025"/>
<dbReference type="AlphaFoldDB" id="A0A164JJ53"/>
<accession>A0A164JJ53</accession>
<reference evidence="1 2" key="1">
    <citation type="submission" date="2016-04" db="EMBL/GenBank/DDBJ databases">
        <authorList>
            <person name="Evans L.H."/>
            <person name="Alamgir A."/>
            <person name="Owens N."/>
            <person name="Weber N.D."/>
            <person name="Virtaneva K."/>
            <person name="Barbian K."/>
            <person name="Babar A."/>
            <person name="Rosenke K."/>
        </authorList>
    </citation>
    <scope>NUCLEOTIDE SEQUENCE [LARGE SCALE GENOMIC DNA]</scope>
    <source>
        <strain evidence="1 2">IFM 0406</strain>
    </source>
</reference>
<sequence length="76" mass="8038">MLAVLIGALSWLWKCRAVTGIRSGILASVVVVDAAADNGAHGQARNVDRYVDNLGDQIGEKRCRDGVGKPGRDAAY</sequence>
<keyword evidence="2" id="KW-1185">Reference proteome</keyword>
<dbReference type="Proteomes" id="UP000076512">
    <property type="component" value="Unassembled WGS sequence"/>
</dbReference>
<protein>
    <submittedName>
        <fullName evidence="1">Uncharacterized protein</fullName>
    </submittedName>
</protein>
<evidence type="ECO:0000313" key="2">
    <source>
        <dbReference type="Proteomes" id="UP000076512"/>
    </source>
</evidence>
<organism evidence="1 2">
    <name type="scientific">Nocardia terpenica</name>
    <dbReference type="NCBI Taxonomy" id="455432"/>
    <lineage>
        <taxon>Bacteria</taxon>
        <taxon>Bacillati</taxon>
        <taxon>Actinomycetota</taxon>
        <taxon>Actinomycetes</taxon>
        <taxon>Mycobacteriales</taxon>
        <taxon>Nocardiaceae</taxon>
        <taxon>Nocardia</taxon>
    </lineage>
</organism>